<dbReference type="FunFam" id="1.20.58.60:FF:000195">
    <property type="entry name" value="Uncharacterized protein, isoform B"/>
    <property type="match status" value="1"/>
</dbReference>
<feature type="region of interest" description="Disordered" evidence="15">
    <location>
        <begin position="43"/>
        <end position="79"/>
    </location>
</feature>
<dbReference type="Pfam" id="PF25034">
    <property type="entry name" value="Spectrin_SYNE1"/>
    <property type="match status" value="1"/>
</dbReference>
<feature type="domain" description="Calponin-homology (CH)" evidence="16">
    <location>
        <begin position="397"/>
        <end position="502"/>
    </location>
</feature>
<dbReference type="PROSITE" id="PS00019">
    <property type="entry name" value="ACTININ_1"/>
    <property type="match status" value="1"/>
</dbReference>
<evidence type="ECO:0000256" key="10">
    <source>
        <dbReference type="ARBA" id="ARBA00023136"/>
    </source>
</evidence>
<dbReference type="SMART" id="SM00150">
    <property type="entry name" value="SPEC"/>
    <property type="match status" value="44"/>
</dbReference>
<feature type="compositionally biased region" description="Low complexity" evidence="15">
    <location>
        <begin position="112"/>
        <end position="124"/>
    </location>
</feature>
<evidence type="ECO:0000256" key="15">
    <source>
        <dbReference type="SAM" id="MobiDB-lite"/>
    </source>
</evidence>
<dbReference type="CDD" id="cd00176">
    <property type="entry name" value="SPEC"/>
    <property type="match status" value="11"/>
</dbReference>
<dbReference type="PANTHER" id="PTHR47535:SF1">
    <property type="entry name" value="NESPRIN-1"/>
    <property type="match status" value="1"/>
</dbReference>
<evidence type="ECO:0000256" key="4">
    <source>
        <dbReference type="ARBA" id="ARBA00008619"/>
    </source>
</evidence>
<feature type="coiled-coil region" evidence="14">
    <location>
        <begin position="7914"/>
        <end position="7975"/>
    </location>
</feature>
<feature type="coiled-coil region" evidence="14">
    <location>
        <begin position="2823"/>
        <end position="2857"/>
    </location>
</feature>
<keyword evidence="17" id="KW-1185">Reference proteome</keyword>
<feature type="coiled-coil region" evidence="14">
    <location>
        <begin position="4502"/>
        <end position="4564"/>
    </location>
</feature>
<evidence type="ECO:0000256" key="1">
    <source>
        <dbReference type="ARBA" id="ARBA00004126"/>
    </source>
</evidence>
<gene>
    <name evidence="18" type="primary">LOC107270320</name>
</gene>
<feature type="coiled-coil region" evidence="14">
    <location>
        <begin position="4716"/>
        <end position="4743"/>
    </location>
</feature>
<dbReference type="Gene3D" id="1.20.58.60">
    <property type="match status" value="29"/>
</dbReference>
<dbReference type="CDD" id="cd21243">
    <property type="entry name" value="CH_SYNE1_rpt2"/>
    <property type="match status" value="1"/>
</dbReference>
<feature type="coiled-coil region" evidence="14">
    <location>
        <begin position="6860"/>
        <end position="6961"/>
    </location>
</feature>
<dbReference type="Pfam" id="PF00435">
    <property type="entry name" value="Spectrin"/>
    <property type="match status" value="8"/>
</dbReference>
<evidence type="ECO:0000256" key="9">
    <source>
        <dbReference type="ARBA" id="ARBA00023054"/>
    </source>
</evidence>
<feature type="region of interest" description="Disordered" evidence="15">
    <location>
        <begin position="1"/>
        <end position="29"/>
    </location>
</feature>
<evidence type="ECO:0000313" key="18">
    <source>
        <dbReference type="RefSeq" id="XP_015600723.1"/>
    </source>
</evidence>
<dbReference type="InterPro" id="IPR057057">
    <property type="entry name" value="Spectrin_SYNE1"/>
</dbReference>
<accession>A0AAJ7C3Z5</accession>
<keyword evidence="9 14" id="KW-0175">Coiled coil</keyword>
<evidence type="ECO:0000259" key="16">
    <source>
        <dbReference type="PROSITE" id="PS50021"/>
    </source>
</evidence>
<keyword evidence="12" id="KW-0206">Cytoskeleton</keyword>
<comment type="subcellular location">
    <subcellularLocation>
        <location evidence="3">Cytoplasm</location>
        <location evidence="3">Cytoskeleton</location>
    </subcellularLocation>
    <subcellularLocation>
        <location evidence="2">Cytoplasm</location>
        <location evidence="2">Myofibril</location>
        <location evidence="2">Sarcomere</location>
    </subcellularLocation>
    <subcellularLocation>
        <location evidence="1">Nucleus membrane</location>
    </subcellularLocation>
</comment>
<dbReference type="Proteomes" id="UP000694920">
    <property type="component" value="Unplaced"/>
</dbReference>
<feature type="compositionally biased region" description="Polar residues" evidence="15">
    <location>
        <begin position="372"/>
        <end position="381"/>
    </location>
</feature>
<dbReference type="GO" id="GO:0030017">
    <property type="term" value="C:sarcomere"/>
    <property type="evidence" value="ECO:0007669"/>
    <property type="project" value="UniProtKB-SubCell"/>
</dbReference>
<feature type="coiled-coil region" evidence="14">
    <location>
        <begin position="2765"/>
        <end position="2792"/>
    </location>
</feature>
<dbReference type="PROSITE" id="PS00020">
    <property type="entry name" value="ACTININ_2"/>
    <property type="match status" value="1"/>
</dbReference>
<dbReference type="SUPFAM" id="SSF47576">
    <property type="entry name" value="Calponin-homology domain, CH-domain"/>
    <property type="match status" value="1"/>
</dbReference>
<feature type="coiled-coil region" evidence="14">
    <location>
        <begin position="3186"/>
        <end position="3261"/>
    </location>
</feature>
<dbReference type="CTD" id="3771968"/>
<feature type="compositionally biased region" description="Basic and acidic residues" evidence="15">
    <location>
        <begin position="385"/>
        <end position="396"/>
    </location>
</feature>
<reference evidence="18" key="1">
    <citation type="submission" date="2025-08" db="UniProtKB">
        <authorList>
            <consortium name="RefSeq"/>
        </authorList>
    </citation>
    <scope>IDENTIFICATION</scope>
</reference>
<dbReference type="GO" id="GO:0034993">
    <property type="term" value="C:meiotic nuclear membrane microtubule tethering complex"/>
    <property type="evidence" value="ECO:0007669"/>
    <property type="project" value="TreeGrafter"/>
</dbReference>
<dbReference type="GO" id="GO:0005640">
    <property type="term" value="C:nuclear outer membrane"/>
    <property type="evidence" value="ECO:0007669"/>
    <property type="project" value="TreeGrafter"/>
</dbReference>
<dbReference type="PROSITE" id="PS50021">
    <property type="entry name" value="CH"/>
    <property type="match status" value="2"/>
</dbReference>
<dbReference type="InterPro" id="IPR036872">
    <property type="entry name" value="CH_dom_sf"/>
</dbReference>
<comment type="similarity">
    <text evidence="4">Belongs to the nesprin family.</text>
</comment>
<keyword evidence="11" id="KW-0009">Actin-binding</keyword>
<sequence>MSQTTPSGGGSPGSNPGGSPRTPRGGRLRDKVNFFEQVWTSGRTPSTEDLLDEIDGSRRSFVSPTMPRPPSRASDSSFEESFERLVEEGELNGAKVVKFEKITVRKSVREVTTTSSANTSSTSTVRGTGILTESSRTPSEEHALEDSAYQSHSHGVHSHGSKSSSVTSFARFPSEESLSQRRGSSPQNPGSSDERTPAEWYAEYRNQSFQNVTARMEYNRSRSEYDAHIAQIRDEQERVQKKTFVNWINSYLLKRVPPLRIEDLIEDLKDGTRLLALLEVLSGEKLPVERGRNLKRPHFLSNANTALQFLQSKKIKLVNINSSDLVDGRPPVVLGLIWTIILYFQLRSKDRRRIEENTRALEYLGQTWGSQSSLESLGTQGSAASERRRQSSEKWKQGARKTLLQWVTNALPKDAGIHVRDFGESWRDGNAFLAIIDAIKANLVNIAAMREASNKARLETAFQVAETELGIARLLDPEDVDVPQPDEKSIMTYVAQFLHKYPEPRSAGPDTFAAVQREYDTLLEWLNDRVRHLDQLNRTNAFPPSYPEYMLFKTETDDKGVIYNKLQGLVDTPSMISITRDSWKQIETLWKKMESLMLRWLWSLDSTLPGEFGEVGRWLAQAESLLMSDNNIPEEMTEETASIISNKLEDHKKFFLDLPAMTELLQRAKNSPLAPKIPPEQLQNMTSRLDSLPSRAAKRRIRLKFLEHKCCLIAFLFLVETKLKGWSVKYGTEEKVHQMLEQYRNFVSRNRIFQEFQKAYMDMQQVVDEYKREGEVDHEENINIDRFMRQTGEKWKNVSMDLRCVQSMLEEVVAYWRRWTTVSDEFESWLQRAEPALELPEEEKMEFFQDISVWKDKHQQLSDTVSFLIATSDDQVALQLKNRYTNLSARWEKLFPEAKQYMHAGDLLRNRKDYRAGVETLQSWLRNAESILSTTQLSSTEQIKAYGEQLKVLHNEVEGIEDLFKNISKKFQTLIQDLSRDEVDKMMNTLKKEKEALVRVRALIPMQLHLYHQLLVQQESLEAGQKEISNWLDDAERLLAGINLSGGRDSALAQLDRHKAFFSRTLYYKSMLESKNKVFSSIVKSVDSHANVDTAEGGAALRELNERFAQVSQSAQLAEQRLQEAVRCWTKFRECERQISEWLSAAETLINDKHIDNRQSVEYHKNFFGKVNEKWIQDLVNTGQDLRNAIEQEAPIVEAVDFLQKRWKEVLTFAPLHLMRLEFRLDEATFLQYLKEIEVEINSEQQALIKNDEVGNILQRNKDFFVNRGIVLEVERCLQTLKKISTAYTQLKPSDSSLNEATQKAEHQWEDSAQRIEQLREQLRQVPEQWAAYREKFAEMVRWMDHVDTTLRTILQEVNTLEEFEQERSIFQLQTLTKICREADSKREEMKWLVQTLDSLTSNRTDHAAVTEQNQLEQLITRYKNLIPTIEITMTKTDIYSKSYTYRKEVREVCTLLKKVRDQTSIQEASENPETLTTALTHQETRLSQLEQQRANIVSMLQRGKDLLKDQHAPTFVSTEVQHLEISWNDTYGQSIEALKVLRGSQKLWNSYQQQKDEILKLIEQADKELKNIGTGYHDSAQVSADLQSKQELSISLRKAAEEMLRKLRDIHANLSEATVPQKRPLLEKEVTDIEKKLHITLETVQERVVYLQQFNARWTKFQARLGELQTWTQQSAPQLIANIQETSTSPEERVRKTEILQKQIHEKITILKVLEEESRKLITDDSENVEAKALRSEIKDLQNAVQSLNASIVTQREIATKNLTTWKEYEVGIQQLKPWIEQAESKAASIGSKPTTLDQAIKMLETAKAFEKQCEEHLPRVQELSVISQQIAGRTAAPDEVDAVHTRWNAVHDVAIQTTTKLDKLVSSWKTFETEAKEFNVWLQDSEKTALVEPNVQTPETGKLENELARLKEFNKAISDRQAQLISLTQVSDHISHGLALEGATNLKGRVSELKTRVNKLADIVRHQINRVSDALLARQEFQMKITDFENWMSRLRTNIAEISEVNVDNVDTNLQSVHAYLQEHSEKQPCFASIYEEVKHLSAQGSPEEAKALNEIYTSLAKKYKALEDDLCQKKKGLEKWAELLSWHNETSAQLNHSKYQVEAHKPTIPDLERLSSELQSVHTKISSWKEQISIIDSSMGVRVRDKQEKPLTASALVNDLEAKAVTLQTELTAKRDKLENLSARWDNFKKLQTKLTEEIVHTQTTLQEITYSVDSCEKLAPAVEKISELIEEHRHREPDKDTLHREGATLVKEDQRAVTNIQVVLSSADANWEKVNELLREQQSKYSEMNADWKQFLEAKEKLKKFVKESKALCQSVKEVPNDITQANIALDKHKKAADILKKGKQFLEKMDAKAQQLIKEASLMPNFKSELIESDLADVRKEYQDAYSNIVERSQTYETQVIIWKQIDEAKYELTRWLSDTNDALTTACEHLPDAENGQTKLARYREELPAHQLLRQGISTKTEQLIKLNNNAEIPTLNSLNRLLDDQFKVVKASADKLESLTSSFNEKEKGIRQELKKFSDLISKIREDIIKCDDLTGENTKILGRINKCQELKNELEKCNYNLSDVEEKITSMSSEYPAITKSSLPKELQALQLRRDGVASHADKVSATLVAFLTKLYHEKFGALQRMVATHKEKAAWCEPEQSSDRYNLEVKMASLVDVETGIADCEARKADTDNSLKLLQTVESSETMEGLRADRDKVAADLDSLKTSYAKIKSVLEHNIALWQKYELMSENVVCWLKETENKIRIESSALLTLPDIENKINEIGQLQKAVSDYRRELDDLSALGEDIIKVSPESRVGQYIGHLNTRYQAVLKFLASHLERLEELSKSRDQYKSNVKELEAWIQNAEKKLNVFREITGPKPITFYQSRLKELKAFAEEREKGQSILNRTAEAGEALYARITPDNREVIRAELRNLRNQVDALADRANVIYKRIESDMMHRSSFEDKYSQVKQWVIDAQAKLGDKQDLLASLQEKKLALHSYRTIAQDVNVHRNILQQLQDRLGTMSDDEATEMLGTVIEAYDKLSGDVEDRINIAEKHVANHEAYLQTFEKTRDWINTIVNEAAPIIEDLTIERDTAKAKIALIGNILQQKAEGDRVLQDCNQQLNIILEQTSITGHPALLKGYEEQKRIWDDFLKRCLGTRDRLNQLFDQWAEFEKVVERLEAWIKQMESQVKDQSLKSTEETKRAHLQKLKTLEEEIAAKGAEFNAAVEKSQTIEGESELGTQVSRLATKYQAIRNQAKEAVARYEQFVREHGVFNEKYNQFLKWITNVQDDLTKHSEIVGDLTVLQSRQKSIRDLGDTRTKENARFESVIDLGEKLYAHTSPDGREIIRQQLRNLRTVWDGFSEDLQNATQKLDQCLMQFAEFSLSQEQLTTWLRDVERAMHQHTELKSSLQEKRAQLQNHKIMHQEIMSHQSLVESVCDKAQQLVDQTKDTSLNVYLQSIKQLFHNIVAKSQDLLENLEDCVDKHNQFNVQCKNFTDWLNGEREKLLDCNDIAGERSEISRRLATLEALRDGQNQGVEKLAKLNELGTAVAKSTAPKGQEVITKAIAALKSDLHQHLNEIESVEGKQRGALQKWQEFEDQLETHTKWFRSMEAAFRDQQLQPTLKDKEAQLKAFKDKREVIVKQERDIDEFVDKSHGLLHSSGVERIKPLISQISNRYQLLHVLSKEVINRCQSIVDDHRTYEEKLHTIDAWLTPLEQNLAALKKEEIGGNLEAKGSRLQMLLAEREQAEHRLAGLTSAGERILPDTSAQGREVIRHELRHARERWDSLAEGIMEQQKKQDAQSLQWSSYQETLQQILAWLDTMERSIKQDSSTVWSSLQEIRSKLLKNKTLHQEIVAHKRIIEGITEKANALMQAAQAPKDIQEKAKSISQRYERLVDASQKGISNLEALLEIFQQFHDLQKAYQDYQKQQWVKLTNYSDYTGNKAALQARLAKVIEIQDSLSEGEVKLNVLAEHVAQSASSLPPRSQESMERDLTNLKFENKKFATAVSDVVRCIEERIQQWSEYENSLERLLGWLADAEASLKNYCLKNTIEEKQEQLEKYQDLQKITESRNTDVTELVALGDHLEQSLIVNLRQNEAEFDKMSDDSSELIQISGETRFSASVQQVTSRFQSIQTTAKELVKKCEQATADHAVYLERYKQCSEWLASAQTRYQSSRDGTSGTRQELVSHIDTLKELIAQQSSATHLVNSTVEAGERLYPSTGTEGREIIRQQLLDLQQALEALYDGVTSTEREIQAKISRWSGFDECSEAFKKWLDEAESQLTSEIELKTTLDEKRAQLQVYRTFLHDAQSHQQDLFDLRDKADNLPDRNEKIDHVLEELTKRHAEVLKRAVRFVERYEGIVSDHQQYSKAVLDTHEWLDATHNAVSLWGDVELERVSLHTNLDRLQNLYQSLPEDEPRVQQIRALGEKVIPGTLESGQVNIRSQIDSSQQEWEGLVSAVKSTIEALENKLQQWTEFESLKEQCLAWIRETDTKLHAVDLKSTLPEKKEQLEKLRTLQGEVRAKELEIDAVTERAQQLHKNITSRTSHISELGIKYQQISSKVKDLNNRWHQYVTSHQEFDNQLSECMRWLEDIRNKLAYCSDLSASSQKDLESKMEIIQDLLLYKEDGFTKVQGIVELAQAVLANTAPAGHKAINDALARLQEQWSALASKMLETKTNLDDSINKWAGLLEQIQSINKTVEYMQTSVDEISQFQTTMSEKRSQLERIKALEEKVRCENIEVDSLKAKVAEMIASGQQGLAASQAQDILNRFDSLFEKIKSLLSEREDQYKDHRLYKEAHDDLIGWLSRAREKIPSMKQRSLSDKLAIENAVAPLESLLNKKAQGELLVEQLQNTGKVVCASTSPQGQDVIQNEIRALTESFEGLFKDIKQQKDQLEATVSQWRDYKDEYERLSDWLQQFDILVKAQKNALLPNVTEKEKQVLEVKEILNNLLKGQEQIDKFNKTASGLLSSHLDTYVNNQLRHLNSRYQVQVNLAKDVLNKVETNLAQHKEYEANLSKAHAWIENAKQIIRQGTEAASTSSREELQSRLDQIQELLRKREEGQNLVHLTVNCGEKVMRNTRSDGREDINVQLKEIQNDWERLVKKISTTKVHLETSLLQWADYSSSYSQLQQWINDREAKLQQVCEQKVSKARKGLAGLSSLAIGERKANLRQTNSIVQDIVAFEPMIQSVTTKAEDLQQATPATEISIKYETLSKQAQELYAKQKETVEQHQAFIDSGNEFIQWIRVAKESLGKCSEPTGDKESLASKITQLKVLESELPEGQKKLEKALEQGNAACQMADAEDKEIIEEEVALLQEEYDNYVDSLNNTKSLLEIGIVKWTEYEDQFSEATDWLTQTEQLVQPFNKLQDSLEEKKNVLEQFQIHLQTLFDWQKELDRLNMKAQMLLETCADTRISNAITQLTTKYNALLSLAKEIMRRLELHYQEHQQHNTLYQECQDWIERTRDKLGECQEIPNTLTEVNNKLHTCKAIRQTLEQGQNKLRYALELKEKVIMNTEQNGAAKIQEDTENLKTEFDKLLADVEEARQKLSIRAGALEELNKMHRLIADWLEEIENKVQPEEGHRNDLSEKRALLEKYRTAQRDIQGRGETIDRLRARLSEDSSIPKGPYETTIEKYEVLKKLVVERISNLEDQVKEHEKFQQAHNDAAEWVRRTKVELQQYSDTHGEKETVLDRENKVNQIMSTMQKGESLIAKAIELSDNVISTTGPEGQDSINQDVKQLQADWKSVQNQCQESKRTLANCIATWSQFTSAFDSMKGWIDQFQKKINNELSKDNKTPEDLERCKRLVDEAVRQKPVLEDLNDKCEALLEMSACSWARDKTVQLQSTYTALLTDAQGLVSKVEKNLSDHTEFLKAKKEMEDWLHTAHGSVQDCIGVGDVNWAKDKLETTRVVATRITEGQHLLSTLQEAFGKAINTALPEQQKQLRTDMASLRSSWEQLSIDLTSVQAQVKSILSRWEDHAEAHDRFAKWLTETESSIKTLPNTKGEFGEMKTLLERYKHLQEEVKNKRSDLDHLLAESAELSSWAKNNATQEQTKRLLTRWESLGNRVDEQKRLVEDEMQEYNAYHAALQETEKWLLQISFQLMAHNSLYITNKEQTIEQIKQHETLLDEIQKYQGVLDDLKSKGCGQIERYVSVSPAIKSTIKTQLQNVQESYNSLLSTAVQIKNRLSESLAKFQEYENTLESIMKNLDSYEPEIAREIEAPLDTLEAAEQSLESARTLHNKLQAEKGRLALAVEACEAAAACVSRPGSPLDAPPVQIPAREVEVRTRLEDLIDQKDNEDTGDRLKALLDNIERNGFLAKLNQMCDKMQTHLTNVTKAVGSLEEQTRQKNALKSWVNQQRALCAEWKSRPAKLRPEAAHAELQAMNELLSSVGERRSRALTELSLGPEDELEEGLNKLEVELIEAIAGKQATQDLIQKYRSHVQDIQSWLDALSKKVDVVERGSGLTIGQKISTVKEITSEFESQGPERLDEVKKLGDQVMDSVSNLDSQQIEEQIKSVERRYGDIGKKLQRKSQVLDMTEQGIEATRKEIEENREWINEKKQAARASGPLGYEAKQAEEKLLSLKSLLKEAEGKHVLIDTLEKRVGNMQNELESSEQQQLEADTRALRSEQVELCSILREEISAASAAADARRKLEGDLEKARAWIKSKSNDLKKLSGYLPLKATKVEQDITQHNGLEAEIKSFNESDLNDILKQGNNLLKECNEEDQARLQALLDTVNEEYDALKKEAQEKQASLADLLQGRKAFENEMDKCQRWINEAEVATSTEIRTTSVDVLREQLAKYDRLKKEAKQYAEDIEKITQQGKSILPTVSDADKLELSEQLKNMKDAHNRVAGIINERAAALQTSINEAEEAAARVAEAVQFMTDIQRELHELNKPIGSRVEDVEGMLAAYERILGDLKANKAKLSDLQSVNVGDLHGVVGQQDDLIRALEAQIAKLRQLLLLRQQFIALVTEIMTFITRYTEVVRDIEKSGQTTEEKIKRYDDVIVKIQECEATLASATDKGQQIAVEGSAADRNSVTEQLQSLKQQLQALRRAVETQREQHELAAAEHRRLANELADILDWLQGKEKDVKSRPLLERDSQSVEAELKKHKVLCSEVNEYLDRIRTMKDSVRHEEGMPGSLKEMLSEAVSLLSSLPREMEDRGTYLESNMQMRLDYAALTEKLHNWVREAEIRLLSGKEGLDFENILSDLEEHKIYFSTETSIRELVSQQIQQAADKIWPSLNSSEQEELSGEQQQHTQLLKNTLNTAKSQRARLEQGAETWRDYTQTLERVKAVIARTRFTDEPVSTLAGLQFNIQKITHALNDIQNQQFELDLLNERGQEVLRLADANNKKIIEGQLSETSSEWRDLVSGLEGRRDALEALSRHWEELESRWSVTETRLNATEERSKLIDTVVRSKQHLIDTAKSLNELLEEAEKYKPAVEEVRALAGPVLAYLAAFTETPARTLEERLDKLQKAAESLASSLRDKSEKASEDLEILEKIENEIRGLKEQLDETHHQTASFYVFGSNQEATEIELEAHRKRLENLVEAAKTRSRSTKAQYQASQQLVPTDLAQKLTSLELAAEGAAQVMEEKQREQKRAKTTRSDYVADVDEVQTWIREAGLKVQDRSVEPAKLKEYLSQIQAEVAPITDKLERLTKNGQVIIDNTKDGNEKELIRSTIANLTEQLAQVRSWLEEKKQQVSDTLDAWQRFLSLYEAVKAWTEEKRVFLVEPLRLSSLVQARQRLHDYSTAVKSCKQVNKNLSDMSKELESIGQLTSVGDLPEKLTEAEEAKVEVEGQLLERNALLQETSEEWEQCEKKMKDVKGWIEKARQTLESPQNKKKPLRDQHAIREKMLSDITIQKTKISISVEKLQVHFRSGVGGDSKISEAATDLIRELDSLNDSVKEQATSLESCLSQIDQYQQEIQQLRQQIVQVEQQLRTVLSPNYLPNDREKALQEQQNCRERIKTLQSKIAARTERTKLLVQRGSPDIEPLDP</sequence>
<dbReference type="InterPro" id="IPR052403">
    <property type="entry name" value="LINC-complex_assoc"/>
</dbReference>
<evidence type="ECO:0000256" key="3">
    <source>
        <dbReference type="ARBA" id="ARBA00004245"/>
    </source>
</evidence>
<evidence type="ECO:0000256" key="11">
    <source>
        <dbReference type="ARBA" id="ARBA00023203"/>
    </source>
</evidence>
<dbReference type="InterPro" id="IPR047290">
    <property type="entry name" value="CH_SYNE1_rpt1"/>
</dbReference>
<dbReference type="InterPro" id="IPR001589">
    <property type="entry name" value="Actinin_actin-bd_CS"/>
</dbReference>
<keyword evidence="10" id="KW-0472">Membrane</keyword>
<dbReference type="Pfam" id="PF00307">
    <property type="entry name" value="CH"/>
    <property type="match status" value="2"/>
</dbReference>
<feature type="coiled-coil region" evidence="14">
    <location>
        <begin position="6573"/>
        <end position="6617"/>
    </location>
</feature>
<feature type="coiled-coil region" evidence="14">
    <location>
        <begin position="6007"/>
        <end position="6034"/>
    </location>
</feature>
<feature type="region of interest" description="Disordered" evidence="15">
    <location>
        <begin position="109"/>
        <end position="197"/>
    </location>
</feature>
<feature type="coiled-coil region" evidence="14">
    <location>
        <begin position="6727"/>
        <end position="6761"/>
    </location>
</feature>
<dbReference type="FunFam" id="1.10.418.10:FF:000037">
    <property type="entry name" value="nesprin-1 isoform X1"/>
    <property type="match status" value="1"/>
</dbReference>
<feature type="coiled-coil region" evidence="14">
    <location>
        <begin position="5269"/>
        <end position="5322"/>
    </location>
</feature>
<dbReference type="Gene3D" id="1.10.418.10">
    <property type="entry name" value="Calponin-like domain"/>
    <property type="match status" value="2"/>
</dbReference>
<dbReference type="FunFam" id="1.10.418.10:FF:000033">
    <property type="entry name" value="nesprin-1 isoform X1"/>
    <property type="match status" value="1"/>
</dbReference>
<keyword evidence="8" id="KW-1133">Transmembrane helix</keyword>
<feature type="region of interest" description="Disordered" evidence="15">
    <location>
        <begin position="372"/>
        <end position="396"/>
    </location>
</feature>
<dbReference type="FunFam" id="1.20.58.60:FF:000230">
    <property type="entry name" value="Uncharacterized protein, isoform D"/>
    <property type="match status" value="1"/>
</dbReference>
<dbReference type="SUPFAM" id="SSF46966">
    <property type="entry name" value="Spectrin repeat"/>
    <property type="match status" value="45"/>
</dbReference>
<feature type="coiled-coil region" evidence="14">
    <location>
        <begin position="2160"/>
        <end position="2187"/>
    </location>
</feature>
<feature type="domain" description="Calponin-homology (CH)" evidence="16">
    <location>
        <begin position="238"/>
        <end position="345"/>
    </location>
</feature>
<evidence type="ECO:0000256" key="8">
    <source>
        <dbReference type="ARBA" id="ARBA00022989"/>
    </source>
</evidence>
<evidence type="ECO:0000256" key="5">
    <source>
        <dbReference type="ARBA" id="ARBA00022490"/>
    </source>
</evidence>
<feature type="coiled-coil region" evidence="14">
    <location>
        <begin position="6792"/>
        <end position="6822"/>
    </location>
</feature>
<keyword evidence="5" id="KW-0963">Cytoplasm</keyword>
<dbReference type="FunFam" id="1.20.58.60:FF:000186">
    <property type="entry name" value="nesprin-1 isoform X3"/>
    <property type="match status" value="1"/>
</dbReference>
<dbReference type="RefSeq" id="XP_015600723.1">
    <property type="nucleotide sequence ID" value="XM_015745237.2"/>
</dbReference>
<evidence type="ECO:0000256" key="14">
    <source>
        <dbReference type="SAM" id="Coils"/>
    </source>
</evidence>
<feature type="compositionally biased region" description="Polar residues" evidence="15">
    <location>
        <begin position="176"/>
        <end position="191"/>
    </location>
</feature>
<keyword evidence="6" id="KW-0812">Transmembrane</keyword>
<dbReference type="InterPro" id="IPR001715">
    <property type="entry name" value="CH_dom"/>
</dbReference>
<proteinExistence type="inferred from homology"/>
<organism evidence="17 18">
    <name type="scientific">Cephus cinctus</name>
    <name type="common">Wheat stem sawfly</name>
    <dbReference type="NCBI Taxonomy" id="211228"/>
    <lineage>
        <taxon>Eukaryota</taxon>
        <taxon>Metazoa</taxon>
        <taxon>Ecdysozoa</taxon>
        <taxon>Arthropoda</taxon>
        <taxon>Hexapoda</taxon>
        <taxon>Insecta</taxon>
        <taxon>Pterygota</taxon>
        <taxon>Neoptera</taxon>
        <taxon>Endopterygota</taxon>
        <taxon>Hymenoptera</taxon>
        <taxon>Cephoidea</taxon>
        <taxon>Cephidae</taxon>
        <taxon>Cephus</taxon>
    </lineage>
</organism>
<dbReference type="InterPro" id="IPR002017">
    <property type="entry name" value="Spectrin_repeat"/>
</dbReference>
<name>A0AAJ7C3Z5_CEPCN</name>
<dbReference type="FunFam" id="1.20.58.60:FF:000169">
    <property type="entry name" value="nesprin-1 isoform X1"/>
    <property type="match status" value="1"/>
</dbReference>
<feature type="coiled-coil region" evidence="14">
    <location>
        <begin position="7036"/>
        <end position="7077"/>
    </location>
</feature>
<feature type="coiled-coil region" evidence="14">
    <location>
        <begin position="2913"/>
        <end position="2982"/>
    </location>
</feature>
<dbReference type="GO" id="GO:0006997">
    <property type="term" value="P:nucleus organization"/>
    <property type="evidence" value="ECO:0007669"/>
    <property type="project" value="UniProtKB-ARBA"/>
</dbReference>
<dbReference type="GO" id="GO:0051015">
    <property type="term" value="F:actin filament binding"/>
    <property type="evidence" value="ECO:0007669"/>
    <property type="project" value="TreeGrafter"/>
</dbReference>
<dbReference type="FunFam" id="1.20.58.60:FF:000188">
    <property type="entry name" value="Uncharacterized protein, isoform D"/>
    <property type="match status" value="1"/>
</dbReference>
<evidence type="ECO:0000256" key="13">
    <source>
        <dbReference type="ARBA" id="ARBA00023242"/>
    </source>
</evidence>
<dbReference type="GO" id="GO:0005856">
    <property type="term" value="C:cytoskeleton"/>
    <property type="evidence" value="ECO:0007669"/>
    <property type="project" value="UniProtKB-SubCell"/>
</dbReference>
<feature type="coiled-coil region" evidence="14">
    <location>
        <begin position="4039"/>
        <end position="4066"/>
    </location>
</feature>
<dbReference type="InterPro" id="IPR047291">
    <property type="entry name" value="CH_SYNE1_rpt2"/>
</dbReference>
<protein>
    <submittedName>
        <fullName evidence="18">Nesprin-1 isoform X9</fullName>
    </submittedName>
</protein>
<dbReference type="GeneID" id="107270320"/>
<feature type="coiled-coil region" evidence="14">
    <location>
        <begin position="7466"/>
        <end position="7599"/>
    </location>
</feature>
<feature type="compositionally biased region" description="Gly residues" evidence="15">
    <location>
        <begin position="7"/>
        <end position="16"/>
    </location>
</feature>
<dbReference type="CDD" id="cd21241">
    <property type="entry name" value="CH_SYNE1_rpt1"/>
    <property type="match status" value="1"/>
</dbReference>
<dbReference type="SMART" id="SM00033">
    <property type="entry name" value="CH"/>
    <property type="match status" value="2"/>
</dbReference>
<feature type="coiled-coil region" evidence="14">
    <location>
        <begin position="3724"/>
        <end position="3751"/>
    </location>
</feature>
<evidence type="ECO:0000256" key="12">
    <source>
        <dbReference type="ARBA" id="ARBA00023212"/>
    </source>
</evidence>
<keyword evidence="13" id="KW-0539">Nucleus</keyword>
<feature type="coiled-coil region" evidence="14">
    <location>
        <begin position="3385"/>
        <end position="3412"/>
    </location>
</feature>
<evidence type="ECO:0000313" key="17">
    <source>
        <dbReference type="Proteomes" id="UP000694920"/>
    </source>
</evidence>
<evidence type="ECO:0000256" key="2">
    <source>
        <dbReference type="ARBA" id="ARBA00004204"/>
    </source>
</evidence>
<evidence type="ECO:0000256" key="6">
    <source>
        <dbReference type="ARBA" id="ARBA00022692"/>
    </source>
</evidence>
<dbReference type="InterPro" id="IPR018159">
    <property type="entry name" value="Spectrin/alpha-actinin"/>
</dbReference>
<feature type="coiled-coil region" evidence="14">
    <location>
        <begin position="6185"/>
        <end position="6244"/>
    </location>
</feature>
<feature type="coiled-coil region" evidence="14">
    <location>
        <begin position="5517"/>
        <end position="5555"/>
    </location>
</feature>
<keyword evidence="7" id="KW-0677">Repeat</keyword>
<dbReference type="GO" id="GO:0007097">
    <property type="term" value="P:nuclear migration"/>
    <property type="evidence" value="ECO:0007669"/>
    <property type="project" value="UniProtKB-ARBA"/>
</dbReference>
<evidence type="ECO:0000256" key="7">
    <source>
        <dbReference type="ARBA" id="ARBA00022737"/>
    </source>
</evidence>
<dbReference type="PANTHER" id="PTHR47535">
    <property type="entry name" value="MUSCLE-SPECIFIC PROTEIN 300 KDA, ISOFORM G"/>
    <property type="match status" value="1"/>
</dbReference>
<dbReference type="FunFam" id="1.20.58.60:FF:000219">
    <property type="entry name" value="Uncharacterized protein, isoform J"/>
    <property type="match status" value="1"/>
</dbReference>